<gene>
    <name evidence="2" type="ORF">DWU98_11175</name>
</gene>
<evidence type="ECO:0000259" key="1">
    <source>
        <dbReference type="PROSITE" id="PS51178"/>
    </source>
</evidence>
<organism evidence="2 3">
    <name type="scientific">Dyella monticola</name>
    <dbReference type="NCBI Taxonomy" id="1927958"/>
    <lineage>
        <taxon>Bacteria</taxon>
        <taxon>Pseudomonadati</taxon>
        <taxon>Pseudomonadota</taxon>
        <taxon>Gammaproteobacteria</taxon>
        <taxon>Lysobacterales</taxon>
        <taxon>Rhodanobacteraceae</taxon>
        <taxon>Dyella</taxon>
    </lineage>
</organism>
<dbReference type="AlphaFoldDB" id="A0A370WYQ8"/>
<accession>A0A370WYQ8</accession>
<evidence type="ECO:0000313" key="3">
    <source>
        <dbReference type="Proteomes" id="UP000254258"/>
    </source>
</evidence>
<dbReference type="PROSITE" id="PS51178">
    <property type="entry name" value="PASTA"/>
    <property type="match status" value="1"/>
</dbReference>
<sequence>MNPLTFVVIRTMAVNQGIDTSDANRIGLVGSIPRSPIMGIVLGSAMISNDQPVPVAAAPAPIPTPTPTPSLTGIATSPSLPAPGTTSYLQVDKVIHLHTLTGAQVMKIAQDLGFQVVFDKEASEPHWVVEEQWPAAGHPVPQDKVIKVRLVPHAPTGKKSSS</sequence>
<dbReference type="RefSeq" id="WP_147293301.1">
    <property type="nucleotide sequence ID" value="NZ_QRBE01000006.1"/>
</dbReference>
<name>A0A370WYQ8_9GAMM</name>
<keyword evidence="3" id="KW-1185">Reference proteome</keyword>
<dbReference type="InterPro" id="IPR005543">
    <property type="entry name" value="PASTA_dom"/>
</dbReference>
<proteinExistence type="predicted"/>
<evidence type="ECO:0000313" key="2">
    <source>
        <dbReference type="EMBL" id="RDS81105.1"/>
    </source>
</evidence>
<comment type="caution">
    <text evidence="2">The sequence shown here is derived from an EMBL/GenBank/DDBJ whole genome shotgun (WGS) entry which is preliminary data.</text>
</comment>
<reference evidence="2 3" key="1">
    <citation type="submission" date="2018-07" db="EMBL/GenBank/DDBJ databases">
        <title>Dyella monticola sp. nov. and Dyella psychrodurans sp. nov. isolated from monsoon evergreen broad-leaved forest soil of Dinghu Mountain, China.</title>
        <authorList>
            <person name="Gao Z."/>
            <person name="Qiu L."/>
        </authorList>
    </citation>
    <scope>NUCLEOTIDE SEQUENCE [LARGE SCALE GENOMIC DNA]</scope>
    <source>
        <strain evidence="2 3">4G-K06</strain>
    </source>
</reference>
<protein>
    <recommendedName>
        <fullName evidence="1">PASTA domain-containing protein</fullName>
    </recommendedName>
</protein>
<feature type="domain" description="PASTA" evidence="1">
    <location>
        <begin position="85"/>
        <end position="152"/>
    </location>
</feature>
<dbReference type="Proteomes" id="UP000254258">
    <property type="component" value="Unassembled WGS sequence"/>
</dbReference>
<dbReference type="EMBL" id="QRBE01000006">
    <property type="protein sequence ID" value="RDS81105.1"/>
    <property type="molecule type" value="Genomic_DNA"/>
</dbReference>